<dbReference type="NCBIfam" id="NF007020">
    <property type="entry name" value="PRK09485.1"/>
    <property type="match status" value="1"/>
</dbReference>
<reference evidence="12 13" key="1">
    <citation type="submission" date="2018-06" db="EMBL/GenBank/DDBJ databases">
        <authorList>
            <consortium name="Pathogen Informatics"/>
            <person name="Doyle S."/>
        </authorList>
    </citation>
    <scope>NUCLEOTIDE SEQUENCE [LARGE SCALE GENOMIC DNA]</scope>
    <source>
        <strain evidence="12 13">NCTC13148</strain>
    </source>
</reference>
<evidence type="ECO:0000256" key="9">
    <source>
        <dbReference type="PROSITE-ProRule" id="PRU00333"/>
    </source>
</evidence>
<dbReference type="GO" id="GO:0008898">
    <property type="term" value="F:S-adenosylmethionine-homocysteine S-methyltransferase activity"/>
    <property type="evidence" value="ECO:0007669"/>
    <property type="project" value="TreeGrafter"/>
</dbReference>
<comment type="subcellular location">
    <subcellularLocation>
        <location evidence="1">Cell membrane</location>
        <topology evidence="1">Multi-pass membrane protein</topology>
    </subcellularLocation>
</comment>
<dbReference type="PANTHER" id="PTHR46015:SF1">
    <property type="entry name" value="HOMOCYSTEINE S-METHYLTRANSFERASE-LIKE ISOFORM 1"/>
    <property type="match status" value="1"/>
</dbReference>
<keyword evidence="8 10" id="KW-0472">Membrane</keyword>
<dbReference type="GO" id="GO:0009086">
    <property type="term" value="P:methionine biosynthetic process"/>
    <property type="evidence" value="ECO:0007669"/>
    <property type="project" value="TreeGrafter"/>
</dbReference>
<dbReference type="Gene3D" id="3.20.20.330">
    <property type="entry name" value="Homocysteine-binding-like domain"/>
    <property type="match status" value="1"/>
</dbReference>
<feature type="transmembrane region" description="Helical" evidence="10">
    <location>
        <begin position="42"/>
        <end position="62"/>
    </location>
</feature>
<dbReference type="EMBL" id="UGET01000002">
    <property type="protein sequence ID" value="STL60758.1"/>
    <property type="molecule type" value="Genomic_DNA"/>
</dbReference>
<evidence type="ECO:0000256" key="4">
    <source>
        <dbReference type="ARBA" id="ARBA00022692"/>
    </source>
</evidence>
<evidence type="ECO:0000313" key="13">
    <source>
        <dbReference type="Proteomes" id="UP000254255"/>
    </source>
</evidence>
<evidence type="ECO:0000256" key="10">
    <source>
        <dbReference type="SAM" id="Phobius"/>
    </source>
</evidence>
<feature type="domain" description="Hcy-binding" evidence="11">
    <location>
        <begin position="175"/>
        <end position="352"/>
    </location>
</feature>
<evidence type="ECO:0000256" key="1">
    <source>
        <dbReference type="ARBA" id="ARBA00004651"/>
    </source>
</evidence>
<evidence type="ECO:0000256" key="7">
    <source>
        <dbReference type="ARBA" id="ARBA00022989"/>
    </source>
</evidence>
<keyword evidence="3 12" id="KW-0808">Transferase</keyword>
<protein>
    <submittedName>
        <fullName evidence="12">Homocysteine S-methyltransferase</fullName>
        <ecNumber evidence="12">2.1.1.10</ecNumber>
    </submittedName>
</protein>
<evidence type="ECO:0000256" key="5">
    <source>
        <dbReference type="ARBA" id="ARBA00022723"/>
    </source>
</evidence>
<feature type="transmembrane region" description="Helical" evidence="10">
    <location>
        <begin position="69"/>
        <end position="94"/>
    </location>
</feature>
<dbReference type="Proteomes" id="UP000254255">
    <property type="component" value="Unassembled WGS sequence"/>
</dbReference>
<name>A0A377BFD2_ECOLX</name>
<dbReference type="InterPro" id="IPR051486">
    <property type="entry name" value="Hcy_S-methyltransferase"/>
</dbReference>
<comment type="caution">
    <text evidence="9">Lacks conserved residue(s) required for the propagation of feature annotation.</text>
</comment>
<dbReference type="SUPFAM" id="SSF82282">
    <property type="entry name" value="Homocysteine S-methyltransferase"/>
    <property type="match status" value="1"/>
</dbReference>
<evidence type="ECO:0000256" key="3">
    <source>
        <dbReference type="ARBA" id="ARBA00022679"/>
    </source>
</evidence>
<evidence type="ECO:0000256" key="6">
    <source>
        <dbReference type="ARBA" id="ARBA00022833"/>
    </source>
</evidence>
<keyword evidence="4 10" id="KW-0812">Transmembrane</keyword>
<dbReference type="PROSITE" id="PS50970">
    <property type="entry name" value="HCY"/>
    <property type="match status" value="1"/>
</dbReference>
<feature type="transmembrane region" description="Helical" evidence="10">
    <location>
        <begin position="114"/>
        <end position="133"/>
    </location>
</feature>
<keyword evidence="7 10" id="KW-1133">Transmembrane helix</keyword>
<evidence type="ECO:0000313" key="12">
    <source>
        <dbReference type="EMBL" id="STL60758.1"/>
    </source>
</evidence>
<proteinExistence type="predicted"/>
<dbReference type="EC" id="2.1.1.10" evidence="12"/>
<dbReference type="GO" id="GO:0033528">
    <property type="term" value="P:S-methylmethionine cycle"/>
    <property type="evidence" value="ECO:0007669"/>
    <property type="project" value="TreeGrafter"/>
</dbReference>
<organism evidence="12 13">
    <name type="scientific">Escherichia coli</name>
    <dbReference type="NCBI Taxonomy" id="562"/>
    <lineage>
        <taxon>Bacteria</taxon>
        <taxon>Pseudomonadati</taxon>
        <taxon>Pseudomonadota</taxon>
        <taxon>Gammaproteobacteria</taxon>
        <taxon>Enterobacterales</taxon>
        <taxon>Enterobacteriaceae</taxon>
        <taxon>Escherichia</taxon>
    </lineage>
</organism>
<dbReference type="AlphaFoldDB" id="A0A377BFD2"/>
<evidence type="ECO:0000259" key="11">
    <source>
        <dbReference type="PROSITE" id="PS50970"/>
    </source>
</evidence>
<dbReference type="Pfam" id="PF02574">
    <property type="entry name" value="S-methyl_trans"/>
    <property type="match status" value="1"/>
</dbReference>
<accession>A0A377BFD2</accession>
<sequence length="352" mass="38623">MILTAILSAANSGLYASGRMLWSLSNERTLPACFARVTKNGVPLTALSVSMLGGVLALFSSVVAPDTVFVALSAISGFAVVAVWLSICASHFVFRRRHLQQGKALSELHYRAPWYPLVPVLGLCCAWWPVLGWHSIQRRELRCGAGYRLLRCAMVLISLLNPETQNRSQNMSQNNPLRALLDKQDILLLDGAMATELEARGCNLADSLWSAKVLVENPELIREVHLDYYRAGAQCAITASYQATPAGFAARGLDEAQSKALIGKSVELARKAREAYLAENPQAGTLLVAGSVGPYGAYLADGSEYRGDYHCSVEAFQAFHRPRVEACWMPGPICWPAKPCRIFPRLRRWPSC</sequence>
<dbReference type="PANTHER" id="PTHR46015">
    <property type="entry name" value="ZGC:172121"/>
    <property type="match status" value="1"/>
</dbReference>
<dbReference type="Pfam" id="PF00324">
    <property type="entry name" value="AA_permease"/>
    <property type="match status" value="1"/>
</dbReference>
<dbReference type="Gene3D" id="1.20.1740.10">
    <property type="entry name" value="Amino acid/polyamine transporter I"/>
    <property type="match status" value="1"/>
</dbReference>
<evidence type="ECO:0000256" key="2">
    <source>
        <dbReference type="ARBA" id="ARBA00022603"/>
    </source>
</evidence>
<keyword evidence="5" id="KW-0479">Metal-binding</keyword>
<dbReference type="GO" id="GO:0032259">
    <property type="term" value="P:methylation"/>
    <property type="evidence" value="ECO:0007669"/>
    <property type="project" value="UniProtKB-KW"/>
</dbReference>
<dbReference type="InterPro" id="IPR003726">
    <property type="entry name" value="HCY_dom"/>
</dbReference>
<dbReference type="InterPro" id="IPR036589">
    <property type="entry name" value="HCY_dom_sf"/>
</dbReference>
<gene>
    <name evidence="12" type="primary">mmuM_1</name>
    <name evidence="12" type="ORF">NCTC13148_00242</name>
</gene>
<dbReference type="GO" id="GO:0055085">
    <property type="term" value="P:transmembrane transport"/>
    <property type="evidence" value="ECO:0007669"/>
    <property type="project" value="InterPro"/>
</dbReference>
<dbReference type="GO" id="GO:0046872">
    <property type="term" value="F:metal ion binding"/>
    <property type="evidence" value="ECO:0007669"/>
    <property type="project" value="UniProtKB-KW"/>
</dbReference>
<keyword evidence="2 12" id="KW-0489">Methyltransferase</keyword>
<keyword evidence="6" id="KW-0862">Zinc</keyword>
<dbReference type="GO" id="GO:0005886">
    <property type="term" value="C:plasma membrane"/>
    <property type="evidence" value="ECO:0007669"/>
    <property type="project" value="UniProtKB-SubCell"/>
</dbReference>
<evidence type="ECO:0000256" key="8">
    <source>
        <dbReference type="ARBA" id="ARBA00023136"/>
    </source>
</evidence>
<dbReference type="InterPro" id="IPR004841">
    <property type="entry name" value="AA-permease/SLC12A_dom"/>
</dbReference>